<dbReference type="CDD" id="cd13925">
    <property type="entry name" value="RPF"/>
    <property type="match status" value="1"/>
</dbReference>
<evidence type="ECO:0000256" key="3">
    <source>
        <dbReference type="ARBA" id="ARBA00022801"/>
    </source>
</evidence>
<name>A0A378UUU3_MYCFO</name>
<gene>
    <name evidence="6" type="ORF">NCTC1542_03488</name>
</gene>
<reference evidence="6 7" key="1">
    <citation type="submission" date="2018-06" db="EMBL/GenBank/DDBJ databases">
        <authorList>
            <consortium name="Pathogen Informatics"/>
            <person name="Doyle S."/>
        </authorList>
    </citation>
    <scope>NUCLEOTIDE SEQUENCE [LARGE SCALE GENOMIC DNA]</scope>
    <source>
        <strain evidence="6 7">NCTC1542</strain>
    </source>
</reference>
<keyword evidence="3" id="KW-0378">Hydrolase</keyword>
<organism evidence="6 7">
    <name type="scientific">Mycolicibacterium fortuitum</name>
    <name type="common">Mycobacterium fortuitum</name>
    <dbReference type="NCBI Taxonomy" id="1766"/>
    <lineage>
        <taxon>Bacteria</taxon>
        <taxon>Bacillati</taxon>
        <taxon>Actinomycetota</taxon>
        <taxon>Actinomycetes</taxon>
        <taxon>Mycobacteriales</taxon>
        <taxon>Mycobacteriaceae</taxon>
        <taxon>Mycolicibacterium</taxon>
    </lineage>
</organism>
<dbReference type="Pfam" id="PF07501">
    <property type="entry name" value="G5"/>
    <property type="match status" value="1"/>
</dbReference>
<evidence type="ECO:0000313" key="6">
    <source>
        <dbReference type="EMBL" id="STZ88702.1"/>
    </source>
</evidence>
<sequence length="386" mass="40634">MPSEPGRNARTVDALNKIHESRSPLLRGVVGALLVTLTAAGGYAVGSHKTVTLSVDGAPMTVTTMKSRVIDVVEENGFSVGDRDDLYPAADESVHQADTIVLRRSRPLQLSLDGNDSRQVWTTASTVDEALAQLKMTDKAPAAASRGSRVPLGGMALPVVSAKNVRIDDGGTVQTVHLAAPNVAGLLAAAGAPLEQNDTVVPAASTPVTEGMQIQVTRMRIEKVTERVPLTPGNQRIEDVTMNMSRQVVEDPGAPGTQDVTYAVAKVNGVETGRLPVANVVITPARDGVLRVGAKPGTEVPPVSNGAQWDSLAQCEAGGNWAINTGNGFYGGVQFDQNTWERQGGLRYAPRADLATREEQIAIATVTQARQGWGAWPVCSGRIGAR</sequence>
<evidence type="ECO:0000313" key="7">
    <source>
        <dbReference type="Proteomes" id="UP000255389"/>
    </source>
</evidence>
<keyword evidence="2" id="KW-0732">Signal</keyword>
<dbReference type="PROSITE" id="PS51109">
    <property type="entry name" value="G5"/>
    <property type="match status" value="1"/>
</dbReference>
<dbReference type="PANTHER" id="PTHR39160:SF4">
    <property type="entry name" value="RESUSCITATION-PROMOTING FACTOR RPFB"/>
    <property type="match status" value="1"/>
</dbReference>
<dbReference type="Pfam" id="PF06737">
    <property type="entry name" value="Transglycosylas"/>
    <property type="match status" value="1"/>
</dbReference>
<dbReference type="InterPro" id="IPR011098">
    <property type="entry name" value="G5_dom"/>
</dbReference>
<dbReference type="SUPFAM" id="SSF53955">
    <property type="entry name" value="Lysozyme-like"/>
    <property type="match status" value="1"/>
</dbReference>
<evidence type="ECO:0000259" key="5">
    <source>
        <dbReference type="PROSITE" id="PS51109"/>
    </source>
</evidence>
<feature type="domain" description="G5" evidence="5">
    <location>
        <begin position="216"/>
        <end position="296"/>
    </location>
</feature>
<dbReference type="EMBL" id="UGQY01000003">
    <property type="protein sequence ID" value="STZ88702.1"/>
    <property type="molecule type" value="Genomic_DNA"/>
</dbReference>
<dbReference type="Proteomes" id="UP000255389">
    <property type="component" value="Unassembled WGS sequence"/>
</dbReference>
<dbReference type="Gene3D" id="2.20.230.10">
    <property type="entry name" value="Resuscitation-promoting factor rpfb"/>
    <property type="match status" value="1"/>
</dbReference>
<proteinExistence type="inferred from homology"/>
<dbReference type="FunFam" id="1.10.530.10:FF:000015">
    <property type="entry name" value="Resuscitation-promoting factor RpfB"/>
    <property type="match status" value="1"/>
</dbReference>
<dbReference type="InterPro" id="IPR051933">
    <property type="entry name" value="Resuscitation_pf_RpfB"/>
</dbReference>
<comment type="similarity">
    <text evidence="1">Belongs to the transglycosylase family. Rpf subfamily.</text>
</comment>
<dbReference type="Gene3D" id="1.10.530.10">
    <property type="match status" value="1"/>
</dbReference>
<dbReference type="InterPro" id="IPR010618">
    <property type="entry name" value="RPF"/>
</dbReference>
<dbReference type="GO" id="GO:0016787">
    <property type="term" value="F:hydrolase activity"/>
    <property type="evidence" value="ECO:0007669"/>
    <property type="project" value="UniProtKB-KW"/>
</dbReference>
<dbReference type="AlphaFoldDB" id="A0A378UUU3"/>
<evidence type="ECO:0000256" key="4">
    <source>
        <dbReference type="ARBA" id="ARBA00070623"/>
    </source>
</evidence>
<dbReference type="SMART" id="SM01208">
    <property type="entry name" value="G5"/>
    <property type="match status" value="1"/>
</dbReference>
<protein>
    <recommendedName>
        <fullName evidence="4">Resuscitation-promoting factor RpfB</fullName>
    </recommendedName>
</protein>
<dbReference type="Pfam" id="PF03990">
    <property type="entry name" value="DUF348"/>
    <property type="match status" value="3"/>
</dbReference>
<accession>A0A378UUU3</accession>
<dbReference type="InterPro" id="IPR007137">
    <property type="entry name" value="DUF348"/>
</dbReference>
<evidence type="ECO:0000256" key="1">
    <source>
        <dbReference type="ARBA" id="ARBA00010830"/>
    </source>
</evidence>
<dbReference type="PANTHER" id="PTHR39160">
    <property type="entry name" value="CELL WALL-BINDING PROTEIN YOCH"/>
    <property type="match status" value="1"/>
</dbReference>
<evidence type="ECO:0000256" key="2">
    <source>
        <dbReference type="ARBA" id="ARBA00022729"/>
    </source>
</evidence>
<dbReference type="InterPro" id="IPR023346">
    <property type="entry name" value="Lysozyme-like_dom_sf"/>
</dbReference>